<dbReference type="InterPro" id="IPR051549">
    <property type="entry name" value="PEP_Utilizing_Enz"/>
</dbReference>
<dbReference type="SUPFAM" id="SSF56059">
    <property type="entry name" value="Glutathione synthetase ATP-binding domain-like"/>
    <property type="match status" value="1"/>
</dbReference>
<dbReference type="PANTHER" id="PTHR43615">
    <property type="entry name" value="PHOSPHOENOLPYRUVATE SYNTHASE-RELATED"/>
    <property type="match status" value="1"/>
</dbReference>
<dbReference type="SUPFAM" id="SSF52009">
    <property type="entry name" value="Phosphohistidine domain"/>
    <property type="match status" value="1"/>
</dbReference>
<protein>
    <submittedName>
        <fullName evidence="5">Pyruvate, water dikinase</fullName>
    </submittedName>
</protein>
<evidence type="ECO:0000256" key="1">
    <source>
        <dbReference type="ARBA" id="ARBA00022741"/>
    </source>
</evidence>
<feature type="domain" description="Pyruvate phosphate dikinase AMP/ATP-binding" evidence="4">
    <location>
        <begin position="17"/>
        <end position="314"/>
    </location>
</feature>
<reference evidence="5 6" key="1">
    <citation type="submission" date="2016-10" db="EMBL/GenBank/DDBJ databases">
        <authorList>
            <person name="de Groot N.N."/>
        </authorList>
    </citation>
    <scope>NUCLEOTIDE SEQUENCE [LARGE SCALE GENOMIC DNA]</scope>
    <source>
        <strain evidence="5 6">DSM 46701</strain>
    </source>
</reference>
<keyword evidence="1" id="KW-0547">Nucleotide-binding</keyword>
<sequence>MAKPVLYFHEVDRFSLPLVGGKGANLGELCKAGFPVPPGFCVTTQAYKEFIQMSSEMDSFFELLDHLDADDIEGLRKTAEQIRAHLLQLEIPEHIKKGITEAWAASGEEFAYAVRSSATAEDLPTASFAGQQDTFLNIRGKEDLLFHIRRCWASLFTDRAIAYRKKNGFDHRQVYLSVVVQRMVRPDVSGILFTADPVNGNRNVVSIDASFGLGEAIVSGIVSADLYKVKQDRIIQKQVAEKKKAIYSLPEGGTVTRELPPDLREKSSLTDEQVLALARLGKQIEQHFGSPQDIEFCVERGEVYIVQSRPITSLYPRPDLPMTPLRVLFSFGHQQVMTEALKPLAISTLRTVFPFGKEDPVSESEVFLEAGSRIYADLTDLLRFKLGRKIIPQVFRMMDELISQAISEVVNRPEFLEQKPDKEVAGTVRKNVWPILLNIQKNLWFRDPELALDRVNEKISERLEEVAKRLQHTSGSGRVKAIQQELAKIFPFIFEHIAHYLGAGMISMFLLHKCVPRWLGEDPGLHRLNKSLSGNVTSEMGLEIGDLADLAKNYPQVAEYLQRATDETFVDGLERVRGGDVFREAFEKFMRKYGMRCAGEIDITRTRWHESPSALVSAILGHMQSVSPGEHRDRFAAGEREADQTAEEILTKVKQTAFGKIKAKWLRRMIKNYRHYGALREHHKYALICHLDLCRQALLEESRLLVKQGKLKRQEDVYYLKLSELKEILENRFAGDLERLIRERKELYEQHRKLSPPRVMTSEGEIVTGVGHARHAPPGALIGTPVSAGIAEGVARVVLDPEKAKLNRGEILVAPHTDPGWTPLFQSAVALITEVGGLMTHGSVVAREYGIPAVVGVADATKKIRDGQRIRVHGDQGYVEILDEGADENSG</sequence>
<dbReference type="InterPro" id="IPR002192">
    <property type="entry name" value="PPDK_AMP/ATP-bd"/>
</dbReference>
<dbReference type="AlphaFoldDB" id="A0A1H8C664"/>
<organism evidence="5 6">
    <name type="scientific">Lihuaxuella thermophila</name>
    <dbReference type="NCBI Taxonomy" id="1173111"/>
    <lineage>
        <taxon>Bacteria</taxon>
        <taxon>Bacillati</taxon>
        <taxon>Bacillota</taxon>
        <taxon>Bacilli</taxon>
        <taxon>Bacillales</taxon>
        <taxon>Thermoactinomycetaceae</taxon>
        <taxon>Lihuaxuella</taxon>
    </lineage>
</organism>
<keyword evidence="5" id="KW-0670">Pyruvate</keyword>
<keyword evidence="5" id="KW-0808">Transferase</keyword>
<evidence type="ECO:0000259" key="4">
    <source>
        <dbReference type="Pfam" id="PF01326"/>
    </source>
</evidence>
<feature type="domain" description="PEP-utilising enzyme mobile" evidence="3">
    <location>
        <begin position="807"/>
        <end position="877"/>
    </location>
</feature>
<dbReference type="NCBIfam" id="NF004877">
    <property type="entry name" value="PRK06241.1-2"/>
    <property type="match status" value="1"/>
</dbReference>
<accession>A0A1H8C664</accession>
<evidence type="ECO:0000313" key="6">
    <source>
        <dbReference type="Proteomes" id="UP000199695"/>
    </source>
</evidence>
<dbReference type="GO" id="GO:0005524">
    <property type="term" value="F:ATP binding"/>
    <property type="evidence" value="ECO:0007669"/>
    <property type="project" value="UniProtKB-KW"/>
</dbReference>
<dbReference type="InterPro" id="IPR036637">
    <property type="entry name" value="Phosphohistidine_dom_sf"/>
</dbReference>
<name>A0A1H8C664_9BACL</name>
<proteinExistence type="predicted"/>
<dbReference type="RefSeq" id="WP_089965627.1">
    <property type="nucleotide sequence ID" value="NZ_FOCQ01000003.1"/>
</dbReference>
<evidence type="ECO:0000256" key="2">
    <source>
        <dbReference type="ARBA" id="ARBA00022840"/>
    </source>
</evidence>
<dbReference type="Gene3D" id="3.50.30.10">
    <property type="entry name" value="Phosphohistidine domain"/>
    <property type="match status" value="1"/>
</dbReference>
<dbReference type="Proteomes" id="UP000199695">
    <property type="component" value="Unassembled WGS sequence"/>
</dbReference>
<evidence type="ECO:0000313" key="5">
    <source>
        <dbReference type="EMBL" id="SEM90573.1"/>
    </source>
</evidence>
<dbReference type="OrthoDB" id="9765468at2"/>
<dbReference type="NCBIfam" id="NF004878">
    <property type="entry name" value="PRK06241.1-3"/>
    <property type="match status" value="1"/>
</dbReference>
<dbReference type="FunFam" id="3.30.1490.20:FF:000010">
    <property type="entry name" value="Phosphoenolpyruvate synthase"/>
    <property type="match status" value="1"/>
</dbReference>
<evidence type="ECO:0000259" key="3">
    <source>
        <dbReference type="Pfam" id="PF00391"/>
    </source>
</evidence>
<keyword evidence="2" id="KW-0067">ATP-binding</keyword>
<dbReference type="Gene3D" id="3.30.470.20">
    <property type="entry name" value="ATP-grasp fold, B domain"/>
    <property type="match status" value="1"/>
</dbReference>
<dbReference type="Gene3D" id="3.30.1490.20">
    <property type="entry name" value="ATP-grasp fold, A domain"/>
    <property type="match status" value="1"/>
</dbReference>
<dbReference type="Pfam" id="PF01326">
    <property type="entry name" value="PPDK_N"/>
    <property type="match status" value="1"/>
</dbReference>
<gene>
    <name evidence="5" type="ORF">SAMN05444955_10397</name>
</gene>
<dbReference type="InterPro" id="IPR008279">
    <property type="entry name" value="PEP-util_enz_mobile_dom"/>
</dbReference>
<dbReference type="EMBL" id="FOCQ01000003">
    <property type="protein sequence ID" value="SEM90573.1"/>
    <property type="molecule type" value="Genomic_DNA"/>
</dbReference>
<keyword evidence="6" id="KW-1185">Reference proteome</keyword>
<dbReference type="STRING" id="1173111.SAMN05444955_10397"/>
<dbReference type="InterPro" id="IPR013815">
    <property type="entry name" value="ATP_grasp_subdomain_1"/>
</dbReference>
<dbReference type="PANTHER" id="PTHR43615:SF1">
    <property type="entry name" value="PPDK_N DOMAIN-CONTAINING PROTEIN"/>
    <property type="match status" value="1"/>
</dbReference>
<dbReference type="Pfam" id="PF00391">
    <property type="entry name" value="PEP-utilizers"/>
    <property type="match status" value="1"/>
</dbReference>
<dbReference type="GO" id="GO:0016301">
    <property type="term" value="F:kinase activity"/>
    <property type="evidence" value="ECO:0007669"/>
    <property type="project" value="UniProtKB-KW"/>
</dbReference>
<keyword evidence="5" id="KW-0418">Kinase</keyword>